<reference evidence="3 4" key="1">
    <citation type="journal article" date="2024" name="Plant J.">
        <title>Genome sequences and population genomics reveal climatic adaptation and genomic divergence between two closely related sweetgum species.</title>
        <authorList>
            <person name="Xu W.Q."/>
            <person name="Ren C.Q."/>
            <person name="Zhang X.Y."/>
            <person name="Comes H.P."/>
            <person name="Liu X.H."/>
            <person name="Li Y.G."/>
            <person name="Kettle C.J."/>
            <person name="Jalonen R."/>
            <person name="Gaisberger H."/>
            <person name="Ma Y.Z."/>
            <person name="Qiu Y.X."/>
        </authorList>
    </citation>
    <scope>NUCLEOTIDE SEQUENCE [LARGE SCALE GENOMIC DNA]</scope>
    <source>
        <strain evidence="3">Hangzhou</strain>
    </source>
</reference>
<accession>A0AAP0RQL0</accession>
<name>A0AAP0RQL0_LIQFO</name>
<evidence type="ECO:0000256" key="2">
    <source>
        <dbReference type="ARBA" id="ARBA00022737"/>
    </source>
</evidence>
<keyword evidence="2" id="KW-0677">Repeat</keyword>
<dbReference type="Pfam" id="PF01535">
    <property type="entry name" value="PPR"/>
    <property type="match status" value="2"/>
</dbReference>
<dbReference type="InterPro" id="IPR002885">
    <property type="entry name" value="PPR_rpt"/>
</dbReference>
<dbReference type="AlphaFoldDB" id="A0AAP0RQL0"/>
<proteinExistence type="inferred from homology"/>
<dbReference type="EMBL" id="JBBPBK010000008">
    <property type="protein sequence ID" value="KAK9280534.1"/>
    <property type="molecule type" value="Genomic_DNA"/>
</dbReference>
<gene>
    <name evidence="3" type="ORF">L1049_014226</name>
</gene>
<dbReference type="PANTHER" id="PTHR45717">
    <property type="entry name" value="OS12G0527900 PROTEIN"/>
    <property type="match status" value="1"/>
</dbReference>
<dbReference type="GO" id="GO:0003729">
    <property type="term" value="F:mRNA binding"/>
    <property type="evidence" value="ECO:0007669"/>
    <property type="project" value="UniProtKB-ARBA"/>
</dbReference>
<sequence>MKTNGRKPNTMTYQNLALDCFKAKLVEEAMKTLDLGMDQTRTTRVGKSTLWLENTLSIVDIFAEKGDVENAEKLFEELAVYNILIKAYVKAKIYDSNLLGRMILGGARPDAGTYSLIKLAEQFRT</sequence>
<evidence type="ECO:0000313" key="4">
    <source>
        <dbReference type="Proteomes" id="UP001415857"/>
    </source>
</evidence>
<organism evidence="3 4">
    <name type="scientific">Liquidambar formosana</name>
    <name type="common">Formosan gum</name>
    <dbReference type="NCBI Taxonomy" id="63359"/>
    <lineage>
        <taxon>Eukaryota</taxon>
        <taxon>Viridiplantae</taxon>
        <taxon>Streptophyta</taxon>
        <taxon>Embryophyta</taxon>
        <taxon>Tracheophyta</taxon>
        <taxon>Spermatophyta</taxon>
        <taxon>Magnoliopsida</taxon>
        <taxon>eudicotyledons</taxon>
        <taxon>Gunneridae</taxon>
        <taxon>Pentapetalae</taxon>
        <taxon>Saxifragales</taxon>
        <taxon>Altingiaceae</taxon>
        <taxon>Liquidambar</taxon>
    </lineage>
</organism>
<evidence type="ECO:0000313" key="3">
    <source>
        <dbReference type="EMBL" id="KAK9280534.1"/>
    </source>
</evidence>
<comment type="similarity">
    <text evidence="1">Belongs to the PPR family. P subfamily.</text>
</comment>
<evidence type="ECO:0000256" key="1">
    <source>
        <dbReference type="ARBA" id="ARBA00007626"/>
    </source>
</evidence>
<evidence type="ECO:0008006" key="5">
    <source>
        <dbReference type="Google" id="ProtNLM"/>
    </source>
</evidence>
<dbReference type="Proteomes" id="UP001415857">
    <property type="component" value="Unassembled WGS sequence"/>
</dbReference>
<dbReference type="GO" id="GO:0005739">
    <property type="term" value="C:mitochondrion"/>
    <property type="evidence" value="ECO:0007669"/>
    <property type="project" value="TreeGrafter"/>
</dbReference>
<dbReference type="InterPro" id="IPR011990">
    <property type="entry name" value="TPR-like_helical_dom_sf"/>
</dbReference>
<keyword evidence="4" id="KW-1185">Reference proteome</keyword>
<protein>
    <recommendedName>
        <fullName evidence="5">Pentatricopeptide repeat-containing protein</fullName>
    </recommendedName>
</protein>
<dbReference type="Gene3D" id="1.25.40.10">
    <property type="entry name" value="Tetratricopeptide repeat domain"/>
    <property type="match status" value="1"/>
</dbReference>
<dbReference type="PANTHER" id="PTHR45717:SF11">
    <property type="entry name" value="PENTACOTRIPEPTIDE-REPEAT REGION OF PRORP DOMAIN-CONTAINING PROTEIN"/>
    <property type="match status" value="1"/>
</dbReference>
<comment type="caution">
    <text evidence="3">The sequence shown here is derived from an EMBL/GenBank/DDBJ whole genome shotgun (WGS) entry which is preliminary data.</text>
</comment>